<dbReference type="InterPro" id="IPR052800">
    <property type="entry name" value="DNA_Repair_Helicase_ZGRF1"/>
</dbReference>
<dbReference type="GO" id="GO:0006302">
    <property type="term" value="P:double-strand break repair"/>
    <property type="evidence" value="ECO:0007669"/>
    <property type="project" value="TreeGrafter"/>
</dbReference>
<dbReference type="PANTHER" id="PTHR28535:SF1">
    <property type="entry name" value="PROTEIN ZGRF1"/>
    <property type="match status" value="1"/>
</dbReference>
<feature type="domain" description="5'-3' DNA helicase ZGRF1-like N-terminal" evidence="1">
    <location>
        <begin position="4"/>
        <end position="77"/>
    </location>
</feature>
<organism evidence="2">
    <name type="scientific">Fagus sylvatica</name>
    <name type="common">Beechnut</name>
    <dbReference type="NCBI Taxonomy" id="28930"/>
    <lineage>
        <taxon>Eukaryota</taxon>
        <taxon>Viridiplantae</taxon>
        <taxon>Streptophyta</taxon>
        <taxon>Embryophyta</taxon>
        <taxon>Tracheophyta</taxon>
        <taxon>Spermatophyta</taxon>
        <taxon>Magnoliopsida</taxon>
        <taxon>eudicotyledons</taxon>
        <taxon>Gunneridae</taxon>
        <taxon>Pentapetalae</taxon>
        <taxon>rosids</taxon>
        <taxon>fabids</taxon>
        <taxon>Fagales</taxon>
        <taxon>Fagaceae</taxon>
        <taxon>Fagus</taxon>
    </lineage>
</organism>
<evidence type="ECO:0000313" key="2">
    <source>
        <dbReference type="EMBL" id="SPD07983.1"/>
    </source>
</evidence>
<dbReference type="PANTHER" id="PTHR28535">
    <property type="entry name" value="ZINC FINGER GRF-TYPE CONTAINING 1"/>
    <property type="match status" value="1"/>
</dbReference>
<dbReference type="AlphaFoldDB" id="A0A2N9H892"/>
<dbReference type="GO" id="GO:0005634">
    <property type="term" value="C:nucleus"/>
    <property type="evidence" value="ECO:0007669"/>
    <property type="project" value="TreeGrafter"/>
</dbReference>
<sequence length="626" mass="70090">MADVKRWSATYTKHVKQKRKVYQDGFLELHISTNKVMLYDDCEKLLECRILNKDEAVSCGETLTFNAYLIDVGDPEGDHKPVPGLNSQGRDEKIVKKPSLLHGQKFRNHSVSFEDRKKNVEVNKARLTLSPSRKIIREFKKSELHKYKAPQSSPETTKPNLTEWQVLYTTQVTQKAKKYHDGFLRLATCGSLGRQVILFDESRKLLNSRFLKKDEVIRSGESIAFDGHLVEVGELDGDHKPLIDLNVQGNNLNVKKNGIMHGQENCVNFNKPVGQVFKNSELDKYGAPESGPDTANPGLTGQFVLLYDADRKLLDSRFLKKDEVIRSGESIAFNAHLIEIGEPEGNNKSPADLIHLNAQGNKGNINRKSGLMHGQQDSHKDRKSVVKEWHSLYTSQITQKAKKYHNGILKVAFCGSFRMQVTLLNEDKSILSSKFLSLSEDVRTGSMLELPKYLVEVGEPCVSPQGALQNNAHSEKDVDSNFSISSVDEIKLSKRVPINKPLRDAHKILSFLQKPMVQDSNVAGYMDDSKIEPTSSTKGHQVSDVVILDFPEDGRPLRASLQCHELSQNPCSDKVEADTKWCEGAVGKSSLTAPASHGPIDNVRKTSTEHTCTREINECPSFDLGF</sequence>
<dbReference type="GO" id="GO:0035861">
    <property type="term" value="C:site of double-strand break"/>
    <property type="evidence" value="ECO:0007669"/>
    <property type="project" value="TreeGrafter"/>
</dbReference>
<name>A0A2N9H892_FAGSY</name>
<feature type="domain" description="5'-3' DNA helicase ZGRF1-like N-terminal" evidence="1">
    <location>
        <begin position="386"/>
        <end position="459"/>
    </location>
</feature>
<feature type="domain" description="5'-3' DNA helicase ZGRF1-like N-terminal" evidence="1">
    <location>
        <begin position="162"/>
        <end position="238"/>
    </location>
</feature>
<evidence type="ECO:0000259" key="1">
    <source>
        <dbReference type="Pfam" id="PF10382"/>
    </source>
</evidence>
<dbReference type="InterPro" id="IPR018838">
    <property type="entry name" value="ZGRF1-like_N"/>
</dbReference>
<proteinExistence type="predicted"/>
<dbReference type="Pfam" id="PF10382">
    <property type="entry name" value="ZGRF1-like_N"/>
    <property type="match status" value="3"/>
</dbReference>
<reference evidence="2" key="1">
    <citation type="submission" date="2018-02" db="EMBL/GenBank/DDBJ databases">
        <authorList>
            <person name="Cohen D.B."/>
            <person name="Kent A.D."/>
        </authorList>
    </citation>
    <scope>NUCLEOTIDE SEQUENCE</scope>
</reference>
<gene>
    <name evidence="2" type="ORF">FSB_LOCUS35865</name>
</gene>
<dbReference type="EMBL" id="OIVN01002990">
    <property type="protein sequence ID" value="SPD07983.1"/>
    <property type="molecule type" value="Genomic_DNA"/>
</dbReference>
<accession>A0A2N9H892</accession>
<protein>
    <recommendedName>
        <fullName evidence="1">5'-3' DNA helicase ZGRF1-like N-terminal domain-containing protein</fullName>
    </recommendedName>
</protein>